<reference evidence="7" key="1">
    <citation type="submission" date="2022-04" db="EMBL/GenBank/DDBJ databases">
        <title>Complete genome of Methanoplanus endosymbiosus DSM 3599.</title>
        <authorList>
            <person name="Chen S.-C."/>
            <person name="You Y.-T."/>
            <person name="Zhou Y.-Z."/>
            <person name="Lai M.-C."/>
        </authorList>
    </citation>
    <scope>NUCLEOTIDE SEQUENCE</scope>
    <source>
        <strain evidence="7">DSM 3599</strain>
    </source>
</reference>
<dbReference type="GeneID" id="74308282"/>
<name>A0A9E7PKP7_9EURY</name>
<evidence type="ECO:0000313" key="7">
    <source>
        <dbReference type="EMBL" id="UUX91925.1"/>
    </source>
</evidence>
<keyword evidence="4" id="KW-0378">Hydrolase</keyword>
<protein>
    <submittedName>
        <fullName evidence="7">Type II toxin-antitoxin system HicA family toxin</fullName>
    </submittedName>
</protein>
<evidence type="ECO:0000256" key="6">
    <source>
        <dbReference type="ARBA" id="ARBA00023016"/>
    </source>
</evidence>
<dbReference type="Gene3D" id="3.30.920.30">
    <property type="entry name" value="Hypothetical protein"/>
    <property type="match status" value="1"/>
</dbReference>
<dbReference type="InterPro" id="IPR038570">
    <property type="entry name" value="HicA_sf"/>
</dbReference>
<accession>A0A9E7PKP7</accession>
<keyword evidence="6" id="KW-0346">Stress response</keyword>
<dbReference type="GO" id="GO:0016787">
    <property type="term" value="F:hydrolase activity"/>
    <property type="evidence" value="ECO:0007669"/>
    <property type="project" value="UniProtKB-KW"/>
</dbReference>
<keyword evidence="1" id="KW-1277">Toxin-antitoxin system</keyword>
<dbReference type="InterPro" id="IPR012933">
    <property type="entry name" value="HicA_mRNA_interferase"/>
</dbReference>
<dbReference type="GO" id="GO:0003729">
    <property type="term" value="F:mRNA binding"/>
    <property type="evidence" value="ECO:0007669"/>
    <property type="project" value="InterPro"/>
</dbReference>
<evidence type="ECO:0000256" key="4">
    <source>
        <dbReference type="ARBA" id="ARBA00022801"/>
    </source>
</evidence>
<dbReference type="GO" id="GO:0004519">
    <property type="term" value="F:endonuclease activity"/>
    <property type="evidence" value="ECO:0007669"/>
    <property type="project" value="UniProtKB-KW"/>
</dbReference>
<evidence type="ECO:0000256" key="3">
    <source>
        <dbReference type="ARBA" id="ARBA00022759"/>
    </source>
</evidence>
<organism evidence="7 8">
    <name type="scientific">Methanoplanus endosymbiosus</name>
    <dbReference type="NCBI Taxonomy" id="33865"/>
    <lineage>
        <taxon>Archaea</taxon>
        <taxon>Methanobacteriati</taxon>
        <taxon>Methanobacteriota</taxon>
        <taxon>Stenosarchaea group</taxon>
        <taxon>Methanomicrobia</taxon>
        <taxon>Methanomicrobiales</taxon>
        <taxon>Methanomicrobiaceae</taxon>
        <taxon>Methanoplanus</taxon>
    </lineage>
</organism>
<dbReference type="AlphaFoldDB" id="A0A9E7PKP7"/>
<keyword evidence="5" id="KW-0694">RNA-binding</keyword>
<dbReference type="Pfam" id="PF07927">
    <property type="entry name" value="HicA_toxin"/>
    <property type="match status" value="1"/>
</dbReference>
<keyword evidence="8" id="KW-1185">Reference proteome</keyword>
<evidence type="ECO:0000256" key="2">
    <source>
        <dbReference type="ARBA" id="ARBA00022722"/>
    </source>
</evidence>
<keyword evidence="2" id="KW-0540">Nuclease</keyword>
<dbReference type="RefSeq" id="WP_257742076.1">
    <property type="nucleotide sequence ID" value="NZ_CP096115.1"/>
</dbReference>
<keyword evidence="3" id="KW-0255">Endonuclease</keyword>
<dbReference type="Proteomes" id="UP001060368">
    <property type="component" value="Chromosome"/>
</dbReference>
<evidence type="ECO:0000256" key="1">
    <source>
        <dbReference type="ARBA" id="ARBA00022649"/>
    </source>
</evidence>
<sequence length="68" mass="7589">MKAVSGKKFCSLLESHGWELKRISGSHHIYCKFGDPNRITVPVHGNTSLKIGLQKHLMKLSGIDESEL</sequence>
<evidence type="ECO:0000313" key="8">
    <source>
        <dbReference type="Proteomes" id="UP001060368"/>
    </source>
</evidence>
<evidence type="ECO:0000256" key="5">
    <source>
        <dbReference type="ARBA" id="ARBA00022884"/>
    </source>
</evidence>
<proteinExistence type="predicted"/>
<dbReference type="KEGG" id="mend:L6E24_11235"/>
<dbReference type="SUPFAM" id="SSF54786">
    <property type="entry name" value="YcfA/nrd intein domain"/>
    <property type="match status" value="1"/>
</dbReference>
<dbReference type="EMBL" id="CP096115">
    <property type="protein sequence ID" value="UUX91925.1"/>
    <property type="molecule type" value="Genomic_DNA"/>
</dbReference>
<gene>
    <name evidence="7" type="ORF">L6E24_11235</name>
</gene>